<evidence type="ECO:0000313" key="3">
    <source>
        <dbReference type="Proteomes" id="UP000191116"/>
    </source>
</evidence>
<dbReference type="InterPro" id="IPR038461">
    <property type="entry name" value="Schlafen_AlbA_2_dom_sf"/>
</dbReference>
<dbReference type="EMBL" id="FUWP01000004">
    <property type="protein sequence ID" value="SKA08678.1"/>
    <property type="molecule type" value="Genomic_DNA"/>
</dbReference>
<proteinExistence type="predicted"/>
<gene>
    <name evidence="2" type="ORF">CZ814_01127</name>
</gene>
<evidence type="ECO:0000313" key="2">
    <source>
        <dbReference type="EMBL" id="SKA08678.1"/>
    </source>
</evidence>
<feature type="domain" description="Schlafen AlbA-2" evidence="1">
    <location>
        <begin position="24"/>
        <end position="165"/>
    </location>
</feature>
<dbReference type="AlphaFoldDB" id="A0A1T4QZB0"/>
<dbReference type="Proteomes" id="UP000191116">
    <property type="component" value="Unassembled WGS sequence"/>
</dbReference>
<dbReference type="OrthoDB" id="8431612at2"/>
<sequence>MKYLKSKVERIIKNIKDNGDFPNENNHLDYKVTMNLSESKKPHEMFLMNFAKDIISFANSDGGIVLLGIKENKALGIYEDNGLDSSVIEILDKIDLNDVSQAIEKIVKTTILVELQKFKISTRTYYYILIEKSNQVIVPVLDAKESKIYKGNIYYRMSGKNEQANKSTSDFNRFLQLKANEKSKEFMEIWSKLMPEMFEINPREVLILNPLQNKVYGFNGKDNILSETDVEIDKNDDGVFNIILNAISAGEIGKITTNEGKPLYKIVGEIVNDKDRVSLSNIEVAVKSKTNYKFNNVQLKQVIAYLGWVSNANFKINEPDLSVLCEGFSEYIWLETVDSIKGSKKITFSTEAVNPIVEIINNSQLHQDVFKKDLVSQL</sequence>
<dbReference type="Gene3D" id="3.30.950.30">
    <property type="entry name" value="Schlafen, AAA domain"/>
    <property type="match status" value="1"/>
</dbReference>
<evidence type="ECO:0000259" key="1">
    <source>
        <dbReference type="Pfam" id="PF04326"/>
    </source>
</evidence>
<dbReference type="Pfam" id="PF04326">
    <property type="entry name" value="SLFN_AlbA_2"/>
    <property type="match status" value="1"/>
</dbReference>
<protein>
    <submittedName>
        <fullName evidence="2">Divergent AAA domain protein</fullName>
    </submittedName>
</protein>
<accession>A0A1T4QZB0</accession>
<dbReference type="RefSeq" id="WP_096777823.1">
    <property type="nucleotide sequence ID" value="NZ_AP024855.1"/>
</dbReference>
<reference evidence="2 3" key="1">
    <citation type="submission" date="2017-02" db="EMBL/GenBank/DDBJ databases">
        <authorList>
            <person name="Peterson S.W."/>
        </authorList>
    </citation>
    <scope>NUCLEOTIDE SEQUENCE [LARGE SCALE GENOMIC DNA]</scope>
    <source>
        <strain evidence="2 3">CECT 9189</strain>
    </source>
</reference>
<dbReference type="InterPro" id="IPR007421">
    <property type="entry name" value="Schlafen_AlbA_2_dom"/>
</dbReference>
<name>A0A1T4QZB0_9GAMM</name>
<organism evidence="2 3">
    <name type="scientific">Photobacterium toruni</name>
    <dbReference type="NCBI Taxonomy" id="1935446"/>
    <lineage>
        <taxon>Bacteria</taxon>
        <taxon>Pseudomonadati</taxon>
        <taxon>Pseudomonadota</taxon>
        <taxon>Gammaproteobacteria</taxon>
        <taxon>Vibrionales</taxon>
        <taxon>Vibrionaceae</taxon>
        <taxon>Photobacterium</taxon>
    </lineage>
</organism>